<dbReference type="PANTHER" id="PTHR38030:SF2">
    <property type="entry name" value="PROTOPORPHYRINOGEN IX DEHYDROGENASE [QUINONE]"/>
    <property type="match status" value="1"/>
</dbReference>
<dbReference type="PROSITE" id="PS50902">
    <property type="entry name" value="FLAVODOXIN_LIKE"/>
    <property type="match status" value="1"/>
</dbReference>
<dbReference type="AlphaFoldDB" id="A0A7X6KVU6"/>
<dbReference type="SUPFAM" id="SSF52218">
    <property type="entry name" value="Flavoproteins"/>
    <property type="match status" value="1"/>
</dbReference>
<dbReference type="Gene3D" id="3.40.50.360">
    <property type="match status" value="1"/>
</dbReference>
<protein>
    <submittedName>
        <fullName evidence="2">Flavodoxin</fullName>
    </submittedName>
</protein>
<dbReference type="PANTHER" id="PTHR38030">
    <property type="entry name" value="PROTOPORPHYRINOGEN IX DEHYDROGENASE [MENAQUINONE]"/>
    <property type="match status" value="1"/>
</dbReference>
<dbReference type="InterPro" id="IPR026816">
    <property type="entry name" value="Flavodoxin_dom"/>
</dbReference>
<name>A0A7X6KVU6_9CELL</name>
<accession>A0A7X6KVU6</accession>
<dbReference type="GO" id="GO:0010181">
    <property type="term" value="F:FMN binding"/>
    <property type="evidence" value="ECO:0007669"/>
    <property type="project" value="InterPro"/>
</dbReference>
<evidence type="ECO:0000313" key="2">
    <source>
        <dbReference type="EMBL" id="NKY23236.1"/>
    </source>
</evidence>
<sequence>MRILVTTASRHGSTQEIGEAVADVLAAEGHEVDRTDPEDVTAVDHYDAVVLGSAVYAGRLAITLRDLIERQGGQLAARPVWLFWSGPVGHRGRVTGEAAVPPDEVEVVARRIDAREVACFGGQLRRSELGLAERALVAMIDAEDGDHRDFEAVADWARSIAVSLRGGRPRPAVP</sequence>
<dbReference type="InterPro" id="IPR052200">
    <property type="entry name" value="Protoporphyrinogen_IX_DH"/>
</dbReference>
<dbReference type="Pfam" id="PF12724">
    <property type="entry name" value="Flavodoxin_5"/>
    <property type="match status" value="1"/>
</dbReference>
<dbReference type="Proteomes" id="UP000581206">
    <property type="component" value="Unassembled WGS sequence"/>
</dbReference>
<dbReference type="GO" id="GO:0070819">
    <property type="term" value="F:menaquinone-dependent protoporphyrinogen oxidase activity"/>
    <property type="evidence" value="ECO:0007669"/>
    <property type="project" value="TreeGrafter"/>
</dbReference>
<dbReference type="InterPro" id="IPR008254">
    <property type="entry name" value="Flavodoxin/NO_synth"/>
</dbReference>
<organism evidence="2 3">
    <name type="scientific">Cellulomonas denverensis</name>
    <dbReference type="NCBI Taxonomy" id="264297"/>
    <lineage>
        <taxon>Bacteria</taxon>
        <taxon>Bacillati</taxon>
        <taxon>Actinomycetota</taxon>
        <taxon>Actinomycetes</taxon>
        <taxon>Micrococcales</taxon>
        <taxon>Cellulomonadaceae</taxon>
        <taxon>Cellulomonas</taxon>
    </lineage>
</organism>
<dbReference type="GO" id="GO:0006783">
    <property type="term" value="P:heme biosynthetic process"/>
    <property type="evidence" value="ECO:0007669"/>
    <property type="project" value="TreeGrafter"/>
</dbReference>
<dbReference type="InterPro" id="IPR029039">
    <property type="entry name" value="Flavoprotein-like_sf"/>
</dbReference>
<keyword evidence="3" id="KW-1185">Reference proteome</keyword>
<gene>
    <name evidence="2" type="ORF">HGA03_11245</name>
</gene>
<evidence type="ECO:0000313" key="3">
    <source>
        <dbReference type="Proteomes" id="UP000581206"/>
    </source>
</evidence>
<evidence type="ECO:0000259" key="1">
    <source>
        <dbReference type="PROSITE" id="PS50902"/>
    </source>
</evidence>
<proteinExistence type="predicted"/>
<dbReference type="RefSeq" id="WP_168630376.1">
    <property type="nucleotide sequence ID" value="NZ_BONL01000018.1"/>
</dbReference>
<dbReference type="EMBL" id="JAAXOX010000005">
    <property type="protein sequence ID" value="NKY23236.1"/>
    <property type="molecule type" value="Genomic_DNA"/>
</dbReference>
<feature type="domain" description="Flavodoxin-like" evidence="1">
    <location>
        <begin position="3"/>
        <end position="161"/>
    </location>
</feature>
<comment type="caution">
    <text evidence="2">The sequence shown here is derived from an EMBL/GenBank/DDBJ whole genome shotgun (WGS) entry which is preliminary data.</text>
</comment>
<reference evidence="2 3" key="1">
    <citation type="submission" date="2020-04" db="EMBL/GenBank/DDBJ databases">
        <title>MicrobeNet Type strains.</title>
        <authorList>
            <person name="Nicholson A.C."/>
        </authorList>
    </citation>
    <scope>NUCLEOTIDE SEQUENCE [LARGE SCALE GENOMIC DNA]</scope>
    <source>
        <strain evidence="2 3">ATCC BAA-788</strain>
    </source>
</reference>